<name>A0ABD0PWG3_CIRMR</name>
<keyword evidence="2" id="KW-1185">Reference proteome</keyword>
<organism evidence="1 2">
    <name type="scientific">Cirrhinus mrigala</name>
    <name type="common">Mrigala</name>
    <dbReference type="NCBI Taxonomy" id="683832"/>
    <lineage>
        <taxon>Eukaryota</taxon>
        <taxon>Metazoa</taxon>
        <taxon>Chordata</taxon>
        <taxon>Craniata</taxon>
        <taxon>Vertebrata</taxon>
        <taxon>Euteleostomi</taxon>
        <taxon>Actinopterygii</taxon>
        <taxon>Neopterygii</taxon>
        <taxon>Teleostei</taxon>
        <taxon>Ostariophysi</taxon>
        <taxon>Cypriniformes</taxon>
        <taxon>Cyprinidae</taxon>
        <taxon>Labeoninae</taxon>
        <taxon>Labeonini</taxon>
        <taxon>Cirrhinus</taxon>
    </lineage>
</organism>
<dbReference type="AlphaFoldDB" id="A0ABD0PWG3"/>
<evidence type="ECO:0000313" key="2">
    <source>
        <dbReference type="Proteomes" id="UP001529510"/>
    </source>
</evidence>
<dbReference type="InterPro" id="IPR026219">
    <property type="entry name" value="Jagged/Serrate"/>
</dbReference>
<proteinExistence type="predicted"/>
<feature type="non-terminal residue" evidence="1">
    <location>
        <position position="78"/>
    </location>
</feature>
<dbReference type="EMBL" id="JAMKFB020000013">
    <property type="protein sequence ID" value="KAL0178239.1"/>
    <property type="molecule type" value="Genomic_DNA"/>
</dbReference>
<gene>
    <name evidence="1" type="ORF">M9458_027133</name>
</gene>
<accession>A0ABD0PWG3</accession>
<dbReference type="PRINTS" id="PR02059">
    <property type="entry name" value="JAGGEDFAMILY"/>
</dbReference>
<evidence type="ECO:0000313" key="1">
    <source>
        <dbReference type="EMBL" id="KAL0178239.1"/>
    </source>
</evidence>
<dbReference type="Proteomes" id="UP001529510">
    <property type="component" value="Unassembled WGS sequence"/>
</dbReference>
<sequence>MWCGPKSCRAGKSRTGCPAGQSCVPIKEEHCFVKPCPSLGECWPPAPLQPSKCHASFSYQDDSCANITFTFNKENMPQ</sequence>
<comment type="caution">
    <text evidence="1">The sequence shown here is derived from an EMBL/GenBank/DDBJ whole genome shotgun (WGS) entry which is preliminary data.</text>
</comment>
<protein>
    <submittedName>
        <fullName evidence="1">Uncharacterized protein</fullName>
    </submittedName>
</protein>
<reference evidence="1 2" key="1">
    <citation type="submission" date="2024-05" db="EMBL/GenBank/DDBJ databases">
        <title>Genome sequencing and assembly of Indian major carp, Cirrhinus mrigala (Hamilton, 1822).</title>
        <authorList>
            <person name="Mohindra V."/>
            <person name="Chowdhury L.M."/>
            <person name="Lal K."/>
            <person name="Jena J.K."/>
        </authorList>
    </citation>
    <scope>NUCLEOTIDE SEQUENCE [LARGE SCALE GENOMIC DNA]</scope>
    <source>
        <strain evidence="1">CM1030</strain>
        <tissue evidence="1">Blood</tissue>
    </source>
</reference>